<reference evidence="2 3" key="1">
    <citation type="submission" date="2020-08" db="EMBL/GenBank/DDBJ databases">
        <title>Genome sequence of Nocardioides mesophilus KACC 16243T.</title>
        <authorList>
            <person name="Hyun D.-W."/>
            <person name="Bae J.-W."/>
        </authorList>
    </citation>
    <scope>NUCLEOTIDE SEQUENCE [LARGE SCALE GENOMIC DNA]</scope>
    <source>
        <strain evidence="2 3">KACC 16243</strain>
    </source>
</reference>
<feature type="transmembrane region" description="Helical" evidence="1">
    <location>
        <begin position="144"/>
        <end position="170"/>
    </location>
</feature>
<sequence>MSQHRNRAEVSQRTGRLALRAVREFAFVPSIVVAAFIVLAVIAILADQTHLALFDGLRSLFGTVIGADASTAALQSIATGLLTVTSITFSVLLLAVQQTASNLSPVVFDQFVRRRINQLLLGFFVGLSLFAYVVMVAVKDSMPPIVGAGIATVLTVVGMLLLLVLVYVTVDQMRPSNVVRQIHDRTLAARDAQRPLRERTRRCAGSDQTVRATCHSVLTGYVTAIDLDRLEAALADAPDAEIRLEVQLGGGITYGDVIATVADGDTATAERLADAVSDSVVIDRRRDIDRDATTGVHELVNIAWTSGSTSKQSPEVALEGLDMLRDLASRWMADPQPDGPSEGTLAVVYRDDDLDQVMQALFSLMVVAHESHQHLTAARVLDAYRSLLGRAEPGLRDRMLEDIERMQDLLEQLPSSGMLEKSRADLAAAVRSAGGRQRAGA</sequence>
<dbReference type="Pfam" id="PF10011">
    <property type="entry name" value="DUF2254"/>
    <property type="match status" value="1"/>
</dbReference>
<protein>
    <submittedName>
        <fullName evidence="2">DUF2254 domain-containing protein</fullName>
    </submittedName>
</protein>
<dbReference type="InterPro" id="IPR018723">
    <property type="entry name" value="DUF2254_membrane"/>
</dbReference>
<evidence type="ECO:0000313" key="3">
    <source>
        <dbReference type="Proteomes" id="UP000515947"/>
    </source>
</evidence>
<dbReference type="EMBL" id="CP060713">
    <property type="protein sequence ID" value="QNN52826.1"/>
    <property type="molecule type" value="Genomic_DNA"/>
</dbReference>
<organism evidence="2 3">
    <name type="scientific">Nocardioides mesophilus</name>
    <dbReference type="NCBI Taxonomy" id="433659"/>
    <lineage>
        <taxon>Bacteria</taxon>
        <taxon>Bacillati</taxon>
        <taxon>Actinomycetota</taxon>
        <taxon>Actinomycetes</taxon>
        <taxon>Propionibacteriales</taxon>
        <taxon>Nocardioidaceae</taxon>
        <taxon>Nocardioides</taxon>
    </lineage>
</organism>
<gene>
    <name evidence="2" type="ORF">H9L09_20770</name>
</gene>
<accession>A0A7G9RB51</accession>
<keyword evidence="3" id="KW-1185">Reference proteome</keyword>
<evidence type="ECO:0000313" key="2">
    <source>
        <dbReference type="EMBL" id="QNN52826.1"/>
    </source>
</evidence>
<keyword evidence="1" id="KW-0812">Transmembrane</keyword>
<keyword evidence="1" id="KW-0472">Membrane</keyword>
<dbReference type="RefSeq" id="WP_187578668.1">
    <property type="nucleotide sequence ID" value="NZ_CP060713.1"/>
</dbReference>
<dbReference type="AlphaFoldDB" id="A0A7G9RB51"/>
<name>A0A7G9RB51_9ACTN</name>
<dbReference type="Proteomes" id="UP000515947">
    <property type="component" value="Chromosome"/>
</dbReference>
<feature type="transmembrane region" description="Helical" evidence="1">
    <location>
        <begin position="77"/>
        <end position="96"/>
    </location>
</feature>
<evidence type="ECO:0000256" key="1">
    <source>
        <dbReference type="SAM" id="Phobius"/>
    </source>
</evidence>
<keyword evidence="1" id="KW-1133">Transmembrane helix</keyword>
<proteinExistence type="predicted"/>
<dbReference type="KEGG" id="nmes:H9L09_20770"/>
<feature type="transmembrane region" description="Helical" evidence="1">
    <location>
        <begin position="21"/>
        <end position="46"/>
    </location>
</feature>
<feature type="transmembrane region" description="Helical" evidence="1">
    <location>
        <begin position="116"/>
        <end position="138"/>
    </location>
</feature>